<dbReference type="GO" id="GO:0055085">
    <property type="term" value="P:transmembrane transport"/>
    <property type="evidence" value="ECO:0007669"/>
    <property type="project" value="InterPro"/>
</dbReference>
<dbReference type="EMBL" id="HBGJ01037944">
    <property type="protein sequence ID" value="CAD9265552.1"/>
    <property type="molecule type" value="Transcribed_RNA"/>
</dbReference>
<name>A0A6U4JKN7_9STRA</name>
<feature type="repeat" description="Solcar" evidence="6">
    <location>
        <begin position="240"/>
        <end position="332"/>
    </location>
</feature>
<dbReference type="InterPro" id="IPR023395">
    <property type="entry name" value="MCP_dom_sf"/>
</dbReference>
<accession>A0A6U4JKN7</accession>
<dbReference type="PROSITE" id="PS50920">
    <property type="entry name" value="SOLCAR"/>
    <property type="match status" value="3"/>
</dbReference>
<organism evidence="8">
    <name type="scientific">Phaeomonas parva</name>
    <dbReference type="NCBI Taxonomy" id="124430"/>
    <lineage>
        <taxon>Eukaryota</taxon>
        <taxon>Sar</taxon>
        <taxon>Stramenopiles</taxon>
        <taxon>Ochrophyta</taxon>
        <taxon>Pinguiophyceae</taxon>
        <taxon>Pinguiochrysidales</taxon>
        <taxon>Pinguiochrysidaceae</taxon>
        <taxon>Phaeomonas</taxon>
    </lineage>
</organism>
<dbReference type="SUPFAM" id="SSF103506">
    <property type="entry name" value="Mitochondrial carrier"/>
    <property type="match status" value="1"/>
</dbReference>
<evidence type="ECO:0008006" key="10">
    <source>
        <dbReference type="Google" id="ProtNLM"/>
    </source>
</evidence>
<sequence>MPPAAAALPPSPRGFVGAMAEGSETANPIEFSLIDSMPHEAKVLLSGGIAGSVAKTMTAPLSRVTIMFQVHGLVTTKPQRTAYAESFAGGLRKMVGREGFLSMWKGNATSVLHRFPYSAINFFLYEKFKRALGDESAWSRLAAGAAAGGIACTACYPLDLVRTRLTTQIPGAAFYDGIADCAYKITKYEGVLGLYRGLGATLAVQIPNLALSYSVYGTAKEAFLQRGLFVVKGSEGERKISAAGSCVSGAAAGIASSLLTFPLDVIRRRQQVVGLHSRVRDGVVSRSPLADLHHIFLSDGVSGLYRGILPEILKVIPVVSLTFVTYEGLRRFLKIDSR</sequence>
<comment type="subcellular location">
    <subcellularLocation>
        <location evidence="1">Membrane</location>
        <topology evidence="1">Multi-pass membrane protein</topology>
    </subcellularLocation>
</comment>
<reference evidence="8" key="1">
    <citation type="submission" date="2021-01" db="EMBL/GenBank/DDBJ databases">
        <authorList>
            <person name="Corre E."/>
            <person name="Pelletier E."/>
            <person name="Niang G."/>
            <person name="Scheremetjew M."/>
            <person name="Finn R."/>
            <person name="Kale V."/>
            <person name="Holt S."/>
            <person name="Cochrane G."/>
            <person name="Meng A."/>
            <person name="Brown T."/>
            <person name="Cohen L."/>
        </authorList>
    </citation>
    <scope>NUCLEOTIDE SEQUENCE</scope>
    <source>
        <strain evidence="8">CCMP2877</strain>
    </source>
</reference>
<dbReference type="InterPro" id="IPR018108">
    <property type="entry name" value="MCP_transmembrane"/>
</dbReference>
<feature type="repeat" description="Solcar" evidence="6">
    <location>
        <begin position="38"/>
        <end position="131"/>
    </location>
</feature>
<gene>
    <name evidence="8" type="ORF">PPAR1163_LOCUS23967</name>
    <name evidence="9" type="ORF">PPAR1163_LOCUS23968</name>
</gene>
<evidence type="ECO:0000313" key="9">
    <source>
        <dbReference type="EMBL" id="CAD9265552.1"/>
    </source>
</evidence>
<dbReference type="AlphaFoldDB" id="A0A6U4JKN7"/>
<protein>
    <recommendedName>
        <fullName evidence="10">ADP,ATP carrier protein</fullName>
    </recommendedName>
</protein>
<feature type="repeat" description="Solcar" evidence="6">
    <location>
        <begin position="135"/>
        <end position="222"/>
    </location>
</feature>
<keyword evidence="4" id="KW-0677">Repeat</keyword>
<keyword evidence="3 6" id="KW-0812">Transmembrane</keyword>
<dbReference type="PRINTS" id="PR00926">
    <property type="entry name" value="MITOCARRIER"/>
</dbReference>
<evidence type="ECO:0000256" key="4">
    <source>
        <dbReference type="ARBA" id="ARBA00022737"/>
    </source>
</evidence>
<evidence type="ECO:0000256" key="2">
    <source>
        <dbReference type="ARBA" id="ARBA00022448"/>
    </source>
</evidence>
<evidence type="ECO:0000256" key="7">
    <source>
        <dbReference type="RuleBase" id="RU000488"/>
    </source>
</evidence>
<dbReference type="Gene3D" id="1.50.40.10">
    <property type="entry name" value="Mitochondrial carrier domain"/>
    <property type="match status" value="1"/>
</dbReference>
<dbReference type="EMBL" id="HBGJ01037943">
    <property type="protein sequence ID" value="CAD9265551.1"/>
    <property type="molecule type" value="Transcribed_RNA"/>
</dbReference>
<evidence type="ECO:0000256" key="3">
    <source>
        <dbReference type="ARBA" id="ARBA00022692"/>
    </source>
</evidence>
<evidence type="ECO:0000256" key="1">
    <source>
        <dbReference type="ARBA" id="ARBA00004141"/>
    </source>
</evidence>
<evidence type="ECO:0000313" key="8">
    <source>
        <dbReference type="EMBL" id="CAD9265551.1"/>
    </source>
</evidence>
<dbReference type="PANTHER" id="PTHR24089">
    <property type="entry name" value="SOLUTE CARRIER FAMILY 25"/>
    <property type="match status" value="1"/>
</dbReference>
<comment type="similarity">
    <text evidence="7">Belongs to the mitochondrial carrier (TC 2.A.29) family.</text>
</comment>
<evidence type="ECO:0000256" key="5">
    <source>
        <dbReference type="ARBA" id="ARBA00023136"/>
    </source>
</evidence>
<proteinExistence type="inferred from homology"/>
<dbReference type="GO" id="GO:0016020">
    <property type="term" value="C:membrane"/>
    <property type="evidence" value="ECO:0007669"/>
    <property type="project" value="UniProtKB-SubCell"/>
</dbReference>
<keyword evidence="2 7" id="KW-0813">Transport</keyword>
<keyword evidence="5 6" id="KW-0472">Membrane</keyword>
<dbReference type="InterPro" id="IPR002067">
    <property type="entry name" value="MCP"/>
</dbReference>
<dbReference type="Pfam" id="PF00153">
    <property type="entry name" value="Mito_carr"/>
    <property type="match status" value="3"/>
</dbReference>
<evidence type="ECO:0000256" key="6">
    <source>
        <dbReference type="PROSITE-ProRule" id="PRU00282"/>
    </source>
</evidence>